<sequence>MAIKQKKGVQPFTGEEYLESLRDGREVYVYGERVKDVTAHPAYRNAARMFARWYDRIHQLHAEDEKKGGPEKWKWTMPTDTGSGGWTHPYFIGAKSAEDLIKARDTIAELQRVVYGWLGRSPDYKAAFVGTLGANSDFYAPYQENAKRWYKETQERLLFWNHAIVNPPVDRNKSIEEVGDVFMHVEKETDAGIVVSGAKVVATGSALTHMNFIGHYGPVPIKDKKFALIFTVPMNAPGVKLISRASYEFVAAATGSPFDYPLSSRLDENDAILVFDNVLVPWENVFVYGDIEKVNTFFPLSGFGNRFTLHGLTRLAVKLDFIAGLVLKATEATGVKDFRGVQARVGEILAWRHLFWSLSEAQVRNPEPWVGDYVLPNLAAGMAYRVFASEAYPKIKDLIEKDLASSLIYLPSHAADFLAPEIRPYLEKYVRGSNGYDAESRVKLLKLLWDAIGSEFGGRHELYERNYAGNHENIRLEVLLTALNTGDANRFKEFAEQCMAEYDLNGWTVPDLVNPDDVNIICKR</sequence>
<dbReference type="GO" id="GO:0004497">
    <property type="term" value="F:monooxygenase activity"/>
    <property type="evidence" value="ECO:0007669"/>
    <property type="project" value="UniProtKB-KW"/>
</dbReference>
<keyword evidence="2 5" id="KW-0274">FAD</keyword>
<feature type="domain" description="HpaB/PvcC/4-BUDH C-terminal" evidence="6">
    <location>
        <begin position="295"/>
        <end position="495"/>
    </location>
</feature>
<reference evidence="8 9" key="1">
    <citation type="submission" date="2018-06" db="EMBL/GenBank/DDBJ databases">
        <title>Genomic Encyclopedia of Type Strains, Phase III (KMG-III): the genomes of soil and plant-associated and newly described type strains.</title>
        <authorList>
            <person name="Whitman W."/>
        </authorList>
    </citation>
    <scope>NUCLEOTIDE SEQUENCE [LARGE SCALE GENOMIC DNA]</scope>
    <source>
        <strain evidence="8 9">CGMCC 1.8979</strain>
    </source>
</reference>
<feature type="binding site" evidence="5">
    <location>
        <position position="203"/>
    </location>
    <ligand>
        <name>FAD</name>
        <dbReference type="ChEBI" id="CHEBI:57692"/>
    </ligand>
</feature>
<dbReference type="InterPro" id="IPR024719">
    <property type="entry name" value="HpaB/PvcC/4-BUDH_C"/>
</dbReference>
<evidence type="ECO:0000256" key="1">
    <source>
        <dbReference type="ARBA" id="ARBA00022630"/>
    </source>
</evidence>
<evidence type="ECO:0000256" key="3">
    <source>
        <dbReference type="ARBA" id="ARBA00023002"/>
    </source>
</evidence>
<evidence type="ECO:0000256" key="5">
    <source>
        <dbReference type="PIRSR" id="PIRSR000331-2"/>
    </source>
</evidence>
<dbReference type="InterPro" id="IPR024677">
    <property type="entry name" value="HpaB/PvcC"/>
</dbReference>
<dbReference type="AlphaFoldDB" id="A0A327Y5C8"/>
<evidence type="ECO:0000259" key="6">
    <source>
        <dbReference type="Pfam" id="PF03241"/>
    </source>
</evidence>
<dbReference type="Proteomes" id="UP000248555">
    <property type="component" value="Unassembled WGS sequence"/>
</dbReference>
<gene>
    <name evidence="8" type="ORF">B0I26_12722</name>
</gene>
<name>A0A327Y5C8_9BACL</name>
<dbReference type="Gene3D" id="2.40.110.10">
    <property type="entry name" value="Butyryl-CoA Dehydrogenase, subunit A, domain 2"/>
    <property type="match status" value="1"/>
</dbReference>
<dbReference type="InterPro" id="IPR004925">
    <property type="entry name" value="HpaB/PvcC/4-BUDH"/>
</dbReference>
<dbReference type="PANTHER" id="PTHR36117">
    <property type="entry name" value="4-HYDROXYPHENYLACETATE 3-MONOOXYGENASE-RELATED"/>
    <property type="match status" value="1"/>
</dbReference>
<evidence type="ECO:0000313" key="8">
    <source>
        <dbReference type="EMBL" id="RAK14955.1"/>
    </source>
</evidence>
<proteinExistence type="inferred from homology"/>
<protein>
    <submittedName>
        <fullName evidence="8">4-hydroxyphenylacetate 3-monooxygenase oxygenase component</fullName>
    </submittedName>
</protein>
<evidence type="ECO:0000256" key="2">
    <source>
        <dbReference type="ARBA" id="ARBA00022827"/>
    </source>
</evidence>
<comment type="similarity">
    <text evidence="4">Belongs to the FADH(2)-utilizing monooxygenase family.</text>
</comment>
<dbReference type="InterPro" id="IPR036250">
    <property type="entry name" value="AcylCo_DH-like_C"/>
</dbReference>
<evidence type="ECO:0000256" key="4">
    <source>
        <dbReference type="ARBA" id="ARBA00061227"/>
    </source>
</evidence>
<evidence type="ECO:0000259" key="7">
    <source>
        <dbReference type="Pfam" id="PF11794"/>
    </source>
</evidence>
<dbReference type="SUPFAM" id="SSF56645">
    <property type="entry name" value="Acyl-CoA dehydrogenase NM domain-like"/>
    <property type="match status" value="1"/>
</dbReference>
<organism evidence="8 9">
    <name type="scientific">Paranoxybacillus vitaminiphilus</name>
    <dbReference type="NCBI Taxonomy" id="581036"/>
    <lineage>
        <taxon>Bacteria</taxon>
        <taxon>Bacillati</taxon>
        <taxon>Bacillota</taxon>
        <taxon>Bacilli</taxon>
        <taxon>Bacillales</taxon>
        <taxon>Anoxybacillaceae</taxon>
        <taxon>Paranoxybacillus</taxon>
    </lineage>
</organism>
<dbReference type="InterPro" id="IPR046373">
    <property type="entry name" value="Acyl-CoA_Oxase/DH_mid-dom_sf"/>
</dbReference>
<keyword evidence="8" id="KW-0503">Monooxygenase</keyword>
<evidence type="ECO:0000313" key="9">
    <source>
        <dbReference type="Proteomes" id="UP000248555"/>
    </source>
</evidence>
<comment type="caution">
    <text evidence="8">The sequence shown here is derived from an EMBL/GenBank/DDBJ whole genome shotgun (WGS) entry which is preliminary data.</text>
</comment>
<accession>A0A327Y5C8</accession>
<dbReference type="InterPro" id="IPR024674">
    <property type="entry name" value="HpaB/PvcC/4-BUDH_N"/>
</dbReference>
<feature type="binding site" evidence="5">
    <location>
        <begin position="162"/>
        <end position="164"/>
    </location>
    <ligand>
        <name>FAD</name>
        <dbReference type="ChEBI" id="CHEBI:57692"/>
    </ligand>
</feature>
<keyword evidence="1" id="KW-0285">Flavoprotein</keyword>
<feature type="domain" description="HpaB/PvcC/4-BUDH N-terminal" evidence="7">
    <location>
        <begin position="13"/>
        <end position="287"/>
    </location>
</feature>
<dbReference type="FunFam" id="2.40.110.10:FF:000026">
    <property type="entry name" value="4-hydroxyphenylacetate 3-monooxygenase oxygenase component"/>
    <property type="match status" value="1"/>
</dbReference>
<dbReference type="Gene3D" id="1.10.3140.10">
    <property type="entry name" value="4-hydroxybutyryl-coa dehydratase, domain 1"/>
    <property type="match status" value="1"/>
</dbReference>
<dbReference type="SUPFAM" id="SSF47203">
    <property type="entry name" value="Acyl-CoA dehydrogenase C-terminal domain-like"/>
    <property type="match status" value="1"/>
</dbReference>
<dbReference type="InterPro" id="IPR009100">
    <property type="entry name" value="AcylCoA_DH/oxidase_NM_dom_sf"/>
</dbReference>
<dbReference type="EMBL" id="QLMH01000027">
    <property type="protein sequence ID" value="RAK14955.1"/>
    <property type="molecule type" value="Genomic_DNA"/>
</dbReference>
<dbReference type="Pfam" id="PF11794">
    <property type="entry name" value="HpaB_N"/>
    <property type="match status" value="1"/>
</dbReference>
<keyword evidence="9" id="KW-1185">Reference proteome</keyword>
<dbReference type="PIRSF" id="PIRSF000331">
    <property type="entry name" value="HpaA_HpaB"/>
    <property type="match status" value="1"/>
</dbReference>
<dbReference type="Gene3D" id="1.20.140.10">
    <property type="entry name" value="Butyryl-CoA Dehydrogenase, subunit A, domain 3"/>
    <property type="match status" value="1"/>
</dbReference>
<dbReference type="OrthoDB" id="9785230at2"/>
<dbReference type="PIRSF" id="PIRSF500125">
    <property type="entry name" value="4_HPA_large"/>
    <property type="match status" value="1"/>
</dbReference>
<dbReference type="GO" id="GO:0016627">
    <property type="term" value="F:oxidoreductase activity, acting on the CH-CH group of donors"/>
    <property type="evidence" value="ECO:0007669"/>
    <property type="project" value="InterPro"/>
</dbReference>
<keyword evidence="3" id="KW-0560">Oxidoreductase</keyword>
<dbReference type="RefSeq" id="WP_111646546.1">
    <property type="nucleotide sequence ID" value="NZ_QLMH01000027.1"/>
</dbReference>
<dbReference type="Pfam" id="PF03241">
    <property type="entry name" value="HpaB"/>
    <property type="match status" value="1"/>
</dbReference>
<dbReference type="PANTHER" id="PTHR36117:SF3">
    <property type="entry name" value="4-HYDROXYPHENYLACETATE 3-MONOOXYGENASE-RELATED"/>
    <property type="match status" value="1"/>
</dbReference>